<sequence length="45" mass="4807">MSLVELSRELPRSPSARATPPQKPAGSLSDTPDDRRSTRKVTGGT</sequence>
<feature type="region of interest" description="Disordered" evidence="1">
    <location>
        <begin position="1"/>
        <end position="45"/>
    </location>
</feature>
<accession>L7F8V3</accession>
<dbReference type="EMBL" id="AEJB01000280">
    <property type="protein sequence ID" value="ELP67481.1"/>
    <property type="molecule type" value="Genomic_DNA"/>
</dbReference>
<evidence type="ECO:0000313" key="3">
    <source>
        <dbReference type="Proteomes" id="UP000010931"/>
    </source>
</evidence>
<protein>
    <submittedName>
        <fullName evidence="2">Uncharacterized protein</fullName>
    </submittedName>
</protein>
<proteinExistence type="predicted"/>
<gene>
    <name evidence="2" type="ORF">STRTUCAR8_08396</name>
</gene>
<name>L7F8V3_STRT8</name>
<keyword evidence="3" id="KW-1185">Reference proteome</keyword>
<comment type="caution">
    <text evidence="2">The sequence shown here is derived from an EMBL/GenBank/DDBJ whole genome shotgun (WGS) entry which is preliminary data.</text>
</comment>
<dbReference type="AlphaFoldDB" id="L7F8V3"/>
<evidence type="ECO:0000256" key="1">
    <source>
        <dbReference type="SAM" id="MobiDB-lite"/>
    </source>
</evidence>
<reference evidence="2 3" key="1">
    <citation type="journal article" date="2011" name="Plasmid">
        <title>Streptomyces turgidiscabies Car8 contains a modular pathogenicity island that shares virulence genes with other actinobacterial plant pathogens.</title>
        <authorList>
            <person name="Huguet-Tapia J.C."/>
            <person name="Badger J.H."/>
            <person name="Loria R."/>
            <person name="Pettis G.S."/>
        </authorList>
    </citation>
    <scope>NUCLEOTIDE SEQUENCE [LARGE SCALE GENOMIC DNA]</scope>
    <source>
        <strain evidence="2 3">Car8</strain>
    </source>
</reference>
<evidence type="ECO:0000313" key="2">
    <source>
        <dbReference type="EMBL" id="ELP67481.1"/>
    </source>
</evidence>
<dbReference type="Proteomes" id="UP000010931">
    <property type="component" value="Unassembled WGS sequence"/>
</dbReference>
<feature type="compositionally biased region" description="Basic and acidic residues" evidence="1">
    <location>
        <begin position="1"/>
        <end position="11"/>
    </location>
</feature>
<organism evidence="2 3">
    <name type="scientific">Streptomyces turgidiscabies (strain Car8)</name>
    <dbReference type="NCBI Taxonomy" id="698760"/>
    <lineage>
        <taxon>Bacteria</taxon>
        <taxon>Bacillati</taxon>
        <taxon>Actinomycetota</taxon>
        <taxon>Actinomycetes</taxon>
        <taxon>Kitasatosporales</taxon>
        <taxon>Streptomycetaceae</taxon>
        <taxon>Streptomyces</taxon>
    </lineage>
</organism>